<sequence>MAEILRRGAASAVDENTCPQVQSVLAKLSLCRTHVMGGRKFQCRDCDEITSRYNSCGDRHCPQCSGGKRTDFHDKASKLILPGVTYYQVVFTLPSELSELALANRHEMADLLVGSAWKSLSARIKSEQDYDPAAISVLHTWNQKLDSHWHVHLLVPGEGPSLSGTSWKRAQSPVDSANSDGYHLVRVDPLRRAYRRRAIAKLQQLRRSGKLSFGGKFESLRNDEDWDAFIDRLESKKWVAYIQPPPRESSSANQVVRYLTRYLTGGPISDRRISAADSKEVTFMAREGARTGGERNQVPVTLSTTEFIQKWCLHIQPNQLTKTRYFGGWCNQRQAEYRSRCEELLRGEGRSCNSVDPRETVAGLVEDRPDVLCSDCGSDRMELIEQTPKPTWTELLDRESEACPAWYGTLQQKGFVRMLWEEYGIGREDWDMRNAVESAEAPEPKRSRCDQLALPGFLPPDPLGVLDLIDSR</sequence>
<dbReference type="Pfam" id="PF14319">
    <property type="entry name" value="Zn_Tnp_IS91"/>
    <property type="match status" value="1"/>
</dbReference>
<dbReference type="Pfam" id="PF04986">
    <property type="entry name" value="Y2_Tnp"/>
    <property type="match status" value="1"/>
</dbReference>
<accession>A0A5C6CWK5</accession>
<comment type="caution">
    <text evidence="3">The sequence shown here is derived from an EMBL/GenBank/DDBJ whole genome shotgun (WGS) entry which is preliminary data.</text>
</comment>
<keyword evidence="4" id="KW-1185">Reference proteome</keyword>
<dbReference type="PANTHER" id="PTHR37023:SF1">
    <property type="entry name" value="ISSOD25 TRANSPOSASE TNPA_ISSOD25"/>
    <property type="match status" value="1"/>
</dbReference>
<reference evidence="3 4" key="1">
    <citation type="submission" date="2019-02" db="EMBL/GenBank/DDBJ databases">
        <title>Deep-cultivation of Planctomycetes and their phenomic and genomic characterization uncovers novel biology.</title>
        <authorList>
            <person name="Wiegand S."/>
            <person name="Jogler M."/>
            <person name="Boedeker C."/>
            <person name="Pinto D."/>
            <person name="Vollmers J."/>
            <person name="Rivas-Marin E."/>
            <person name="Kohn T."/>
            <person name="Peeters S.H."/>
            <person name="Heuer A."/>
            <person name="Rast P."/>
            <person name="Oberbeckmann S."/>
            <person name="Bunk B."/>
            <person name="Jeske O."/>
            <person name="Meyerdierks A."/>
            <person name="Storesund J.E."/>
            <person name="Kallscheuer N."/>
            <person name="Luecker S."/>
            <person name="Lage O.M."/>
            <person name="Pohl T."/>
            <person name="Merkel B.J."/>
            <person name="Hornburger P."/>
            <person name="Mueller R.-W."/>
            <person name="Bruemmer F."/>
            <person name="Labrenz M."/>
            <person name="Spormann A.M."/>
            <person name="Op Den Camp H."/>
            <person name="Overmann J."/>
            <person name="Amann R."/>
            <person name="Jetten M.S.M."/>
            <person name="Mascher T."/>
            <person name="Medema M.H."/>
            <person name="Devos D.P."/>
            <person name="Kaster A.-K."/>
            <person name="Ovreas L."/>
            <person name="Rohde M."/>
            <person name="Galperin M.Y."/>
            <person name="Jogler C."/>
        </authorList>
    </citation>
    <scope>NUCLEOTIDE SEQUENCE [LARGE SCALE GENOMIC DNA]</scope>
    <source>
        <strain evidence="3 4">Poly41</strain>
    </source>
</reference>
<dbReference type="Proteomes" id="UP000319143">
    <property type="component" value="Unassembled WGS sequence"/>
</dbReference>
<dbReference type="EMBL" id="SJPV01000035">
    <property type="protein sequence ID" value="TWU27927.1"/>
    <property type="molecule type" value="Genomic_DNA"/>
</dbReference>
<protein>
    <submittedName>
        <fullName evidence="3">Putative transposase</fullName>
    </submittedName>
</protein>
<dbReference type="InterPro" id="IPR007069">
    <property type="entry name" value="Transposase_32"/>
</dbReference>
<dbReference type="InterPro" id="IPR026889">
    <property type="entry name" value="Zn_Tnp"/>
</dbReference>
<evidence type="ECO:0000313" key="4">
    <source>
        <dbReference type="Proteomes" id="UP000319143"/>
    </source>
</evidence>
<name>A0A5C6CWK5_9BACT</name>
<dbReference type="GO" id="GO:0003677">
    <property type="term" value="F:DNA binding"/>
    <property type="evidence" value="ECO:0007669"/>
    <property type="project" value="InterPro"/>
</dbReference>
<dbReference type="GO" id="GO:0004803">
    <property type="term" value="F:transposase activity"/>
    <property type="evidence" value="ECO:0007669"/>
    <property type="project" value="InterPro"/>
</dbReference>
<evidence type="ECO:0000313" key="3">
    <source>
        <dbReference type="EMBL" id="TWU27927.1"/>
    </source>
</evidence>
<dbReference type="PANTHER" id="PTHR37023">
    <property type="entry name" value="TRANSPOSASE"/>
    <property type="match status" value="1"/>
</dbReference>
<dbReference type="RefSeq" id="WP_231616147.1">
    <property type="nucleotide sequence ID" value="NZ_SJPV01000035.1"/>
</dbReference>
<organism evidence="3 4">
    <name type="scientific">Novipirellula artificiosorum</name>
    <dbReference type="NCBI Taxonomy" id="2528016"/>
    <lineage>
        <taxon>Bacteria</taxon>
        <taxon>Pseudomonadati</taxon>
        <taxon>Planctomycetota</taxon>
        <taxon>Planctomycetia</taxon>
        <taxon>Pirellulales</taxon>
        <taxon>Pirellulaceae</taxon>
        <taxon>Novipirellula</taxon>
    </lineage>
</organism>
<proteinExistence type="predicted"/>
<dbReference type="GO" id="GO:0006313">
    <property type="term" value="P:DNA transposition"/>
    <property type="evidence" value="ECO:0007669"/>
    <property type="project" value="InterPro"/>
</dbReference>
<gene>
    <name evidence="3" type="ORF">Poly41_70010</name>
</gene>
<evidence type="ECO:0000259" key="1">
    <source>
        <dbReference type="Pfam" id="PF04986"/>
    </source>
</evidence>
<feature type="domain" description="Transposase zinc-binding" evidence="2">
    <location>
        <begin position="15"/>
        <end position="93"/>
    </location>
</feature>
<dbReference type="AlphaFoldDB" id="A0A5C6CWK5"/>
<evidence type="ECO:0000259" key="2">
    <source>
        <dbReference type="Pfam" id="PF14319"/>
    </source>
</evidence>
<feature type="domain" description="Transposase IS801/IS1294" evidence="1">
    <location>
        <begin position="134"/>
        <end position="333"/>
    </location>
</feature>